<gene>
    <name evidence="2" type="ORF">FC47_GL000199</name>
</gene>
<dbReference type="Proteomes" id="UP000050901">
    <property type="component" value="Unassembled WGS sequence"/>
</dbReference>
<dbReference type="RefSeq" id="WP_056968328.1">
    <property type="nucleotide sequence ID" value="NZ_AZEQ01000010.1"/>
</dbReference>
<dbReference type="AlphaFoldDB" id="A0A0R1P5M2"/>
<dbReference type="EMBL" id="AZEQ01000010">
    <property type="protein sequence ID" value="KRL25668.1"/>
    <property type="molecule type" value="Genomic_DNA"/>
</dbReference>
<dbReference type="PATRIC" id="fig|1423771.3.peg.201"/>
<accession>A0A0R1P5M2</accession>
<protein>
    <submittedName>
        <fullName evidence="2">Uncharacterized protein</fullName>
    </submittedName>
</protein>
<organism evidence="2 3">
    <name type="scientific">Limosilactobacillus mucosae DSM 13345</name>
    <dbReference type="NCBI Taxonomy" id="1423771"/>
    <lineage>
        <taxon>Bacteria</taxon>
        <taxon>Bacillati</taxon>
        <taxon>Bacillota</taxon>
        <taxon>Bacilli</taxon>
        <taxon>Lactobacillales</taxon>
        <taxon>Lactobacillaceae</taxon>
        <taxon>Limosilactobacillus</taxon>
    </lineage>
</organism>
<evidence type="ECO:0000313" key="3">
    <source>
        <dbReference type="Proteomes" id="UP000050901"/>
    </source>
</evidence>
<evidence type="ECO:0000256" key="1">
    <source>
        <dbReference type="SAM" id="Coils"/>
    </source>
</evidence>
<name>A0A0R1P5M2_LIMMU</name>
<reference evidence="2 3" key="1">
    <citation type="journal article" date="2015" name="Genome Announc.">
        <title>Expanding the biotechnology potential of lactobacilli through comparative genomics of 213 strains and associated genera.</title>
        <authorList>
            <person name="Sun Z."/>
            <person name="Harris H.M."/>
            <person name="McCann A."/>
            <person name="Guo C."/>
            <person name="Argimon S."/>
            <person name="Zhang W."/>
            <person name="Yang X."/>
            <person name="Jeffery I.B."/>
            <person name="Cooney J.C."/>
            <person name="Kagawa T.F."/>
            <person name="Liu W."/>
            <person name="Song Y."/>
            <person name="Salvetti E."/>
            <person name="Wrobel A."/>
            <person name="Rasinkangas P."/>
            <person name="Parkhill J."/>
            <person name="Rea M.C."/>
            <person name="O'Sullivan O."/>
            <person name="Ritari J."/>
            <person name="Douillard F.P."/>
            <person name="Paul Ross R."/>
            <person name="Yang R."/>
            <person name="Briner A.E."/>
            <person name="Felis G.E."/>
            <person name="de Vos W.M."/>
            <person name="Barrangou R."/>
            <person name="Klaenhammer T.R."/>
            <person name="Caufield P.W."/>
            <person name="Cui Y."/>
            <person name="Zhang H."/>
            <person name="O'Toole P.W."/>
        </authorList>
    </citation>
    <scope>NUCLEOTIDE SEQUENCE [LARGE SCALE GENOMIC DNA]</scope>
    <source>
        <strain evidence="2 3">DSM 13345</strain>
    </source>
</reference>
<keyword evidence="1" id="KW-0175">Coiled coil</keyword>
<sequence length="80" mass="9074">MAKYDRDIAQAQEFLSRLQDTFEEMVDEQCDKGMPLSSYAAILALAGLVNDIAHTLNHTPQELLKIMMDGVSYPEFDNHQ</sequence>
<proteinExistence type="predicted"/>
<comment type="caution">
    <text evidence="2">The sequence shown here is derived from an EMBL/GenBank/DDBJ whole genome shotgun (WGS) entry which is preliminary data.</text>
</comment>
<feature type="coiled-coil region" evidence="1">
    <location>
        <begin position="1"/>
        <end position="28"/>
    </location>
</feature>
<evidence type="ECO:0000313" key="2">
    <source>
        <dbReference type="EMBL" id="KRL25668.1"/>
    </source>
</evidence>